<evidence type="ECO:0000313" key="9">
    <source>
        <dbReference type="Proteomes" id="UP000694864"/>
    </source>
</evidence>
<keyword evidence="6" id="KW-0695">RNA-directed DNA polymerase</keyword>
<keyword evidence="2" id="KW-0548">Nucleotidyltransferase</keyword>
<keyword evidence="9" id="KW-1185">Reference proteome</keyword>
<evidence type="ECO:0000256" key="5">
    <source>
        <dbReference type="ARBA" id="ARBA00022801"/>
    </source>
</evidence>
<dbReference type="Proteomes" id="UP000694864">
    <property type="component" value="Chromosome 1"/>
</dbReference>
<evidence type="ECO:0000256" key="3">
    <source>
        <dbReference type="ARBA" id="ARBA00022722"/>
    </source>
</evidence>
<dbReference type="InterPro" id="IPR043502">
    <property type="entry name" value="DNA/RNA_pol_sf"/>
</dbReference>
<dbReference type="Gene3D" id="3.30.420.10">
    <property type="entry name" value="Ribonuclease H-like superfamily/Ribonuclease H"/>
    <property type="match status" value="1"/>
</dbReference>
<dbReference type="PANTHER" id="PTHR48475">
    <property type="entry name" value="RIBONUCLEASE H"/>
    <property type="match status" value="1"/>
</dbReference>
<evidence type="ECO:0000256" key="6">
    <source>
        <dbReference type="ARBA" id="ARBA00022918"/>
    </source>
</evidence>
<dbReference type="SUPFAM" id="SSF56672">
    <property type="entry name" value="DNA/RNA polymerases"/>
    <property type="match status" value="1"/>
</dbReference>
<reference evidence="9" key="1">
    <citation type="journal article" date="2014" name="Nat. Commun.">
        <title>The emerging biofuel crop Camelina sativa retains a highly undifferentiated hexaploid genome structure.</title>
        <authorList>
            <person name="Kagale S."/>
            <person name="Koh C."/>
            <person name="Nixon J."/>
            <person name="Bollina V."/>
            <person name="Clarke W.E."/>
            <person name="Tuteja R."/>
            <person name="Spillane C."/>
            <person name="Robinson S.J."/>
            <person name="Links M.G."/>
            <person name="Clarke C."/>
            <person name="Higgins E.E."/>
            <person name="Huebert T."/>
            <person name="Sharpe A.G."/>
            <person name="Parkin I.A."/>
        </authorList>
    </citation>
    <scope>NUCLEOTIDE SEQUENCE [LARGE SCALE GENOMIC DNA]</scope>
    <source>
        <strain evidence="9">cv. DH55</strain>
    </source>
</reference>
<keyword evidence="3" id="KW-0540">Nuclease</keyword>
<gene>
    <name evidence="10" type="primary">LOC104708678</name>
</gene>
<dbReference type="InterPro" id="IPR036397">
    <property type="entry name" value="RNaseH_sf"/>
</dbReference>
<dbReference type="CDD" id="cd09279">
    <property type="entry name" value="RNase_HI_like"/>
    <property type="match status" value="1"/>
</dbReference>
<dbReference type="Gene3D" id="3.10.20.370">
    <property type="match status" value="1"/>
</dbReference>
<evidence type="ECO:0000313" key="10">
    <source>
        <dbReference type="RefSeq" id="XP_010423585.1"/>
    </source>
</evidence>
<dbReference type="Pfam" id="PF13456">
    <property type="entry name" value="RVT_3"/>
    <property type="match status" value="1"/>
</dbReference>
<dbReference type="GeneID" id="104708678"/>
<dbReference type="InterPro" id="IPR041373">
    <property type="entry name" value="RT_RNaseH"/>
</dbReference>
<evidence type="ECO:0000256" key="2">
    <source>
        <dbReference type="ARBA" id="ARBA00022695"/>
    </source>
</evidence>
<accession>A0ABM0TB65</accession>
<proteinExistence type="predicted"/>
<dbReference type="PANTHER" id="PTHR48475:SF2">
    <property type="entry name" value="RIBONUCLEASE H"/>
    <property type="match status" value="1"/>
</dbReference>
<protein>
    <submittedName>
        <fullName evidence="10">Uncharacterized protein LOC104708678</fullName>
    </submittedName>
</protein>
<evidence type="ECO:0000256" key="4">
    <source>
        <dbReference type="ARBA" id="ARBA00022759"/>
    </source>
</evidence>
<dbReference type="RefSeq" id="XP_010423585.1">
    <property type="nucleotide sequence ID" value="XM_010425283.1"/>
</dbReference>
<evidence type="ECO:0000256" key="7">
    <source>
        <dbReference type="SAM" id="Phobius"/>
    </source>
</evidence>
<dbReference type="InterPro" id="IPR002156">
    <property type="entry name" value="RNaseH_domain"/>
</dbReference>
<feature type="domain" description="RNase H type-1" evidence="8">
    <location>
        <begin position="136"/>
        <end position="265"/>
    </location>
</feature>
<keyword evidence="7" id="KW-1133">Transmembrane helix</keyword>
<dbReference type="InterPro" id="IPR012337">
    <property type="entry name" value="RNaseH-like_sf"/>
</dbReference>
<reference evidence="10" key="2">
    <citation type="submission" date="2025-08" db="UniProtKB">
        <authorList>
            <consortium name="RefSeq"/>
        </authorList>
    </citation>
    <scope>IDENTIFICATION</scope>
    <source>
        <tissue evidence="10">Leaf</tissue>
    </source>
</reference>
<dbReference type="PROSITE" id="PS50879">
    <property type="entry name" value="RNASE_H_1"/>
    <property type="match status" value="1"/>
</dbReference>
<name>A0ABM0TB65_CAMSA</name>
<keyword evidence="1" id="KW-0808">Transferase</keyword>
<evidence type="ECO:0000256" key="1">
    <source>
        <dbReference type="ARBA" id="ARBA00022679"/>
    </source>
</evidence>
<evidence type="ECO:0000259" key="8">
    <source>
        <dbReference type="PROSITE" id="PS50879"/>
    </source>
</evidence>
<dbReference type="Pfam" id="PF17917">
    <property type="entry name" value="RT_RNaseH"/>
    <property type="match status" value="1"/>
</dbReference>
<dbReference type="SUPFAM" id="SSF53098">
    <property type="entry name" value="Ribonuclease H-like"/>
    <property type="match status" value="1"/>
</dbReference>
<keyword evidence="4" id="KW-0255">Endonuclease</keyword>
<feature type="transmembrane region" description="Helical" evidence="7">
    <location>
        <begin position="7"/>
        <end position="27"/>
    </location>
</feature>
<organism evidence="9 10">
    <name type="scientific">Camelina sativa</name>
    <name type="common">False flax</name>
    <name type="synonym">Myagrum sativum</name>
    <dbReference type="NCBI Taxonomy" id="90675"/>
    <lineage>
        <taxon>Eukaryota</taxon>
        <taxon>Viridiplantae</taxon>
        <taxon>Streptophyta</taxon>
        <taxon>Embryophyta</taxon>
        <taxon>Tracheophyta</taxon>
        <taxon>Spermatophyta</taxon>
        <taxon>Magnoliopsida</taxon>
        <taxon>eudicotyledons</taxon>
        <taxon>Gunneridae</taxon>
        <taxon>Pentapetalae</taxon>
        <taxon>rosids</taxon>
        <taxon>malvids</taxon>
        <taxon>Brassicales</taxon>
        <taxon>Brassicaceae</taxon>
        <taxon>Camelineae</taxon>
        <taxon>Camelina</taxon>
    </lineage>
</organism>
<keyword evidence="7" id="KW-0812">Transmembrane</keyword>
<keyword evidence="7" id="KW-0472">Membrane</keyword>
<keyword evidence="5" id="KW-0378">Hydrolase</keyword>
<sequence length="359" mass="39479">MLAKPKLGEVLFLYIVVSASAVSGVLVKDDRGEQRPIFYVSKSLNDAETRYPTVEKVALALITSARKLQPYFQSHTIVVLSNELMWSILHSPNQSGGLTKWAIKFRTRPAAKSQVLADFLIELPLEGAEPTSSDPTGGLWTLHVDGASSHLGSGVGIRLTSPTGEILEQSFRLRFQATNNVAEYEALIVGLRLTNGMKIKQVRAFYDSQLVANQFSGEYDTKTEPMATYLDVVRVLSKRFDQFELVKIPRGDNAPADALAALTSTSDPDLRGIIPVESIDTLSIAGTRAETCLALHQPNEIRTTWRTATSRHSCSLMKEHLLRCTASGALLLCLHGDDTKRVMMETHEALARTTPEDDP</sequence>